<dbReference type="GeneID" id="30150600"/>
<dbReference type="AlphaFoldDB" id="A0A1E3QZU6"/>
<dbReference type="EMBL" id="KV454426">
    <property type="protein sequence ID" value="ODQ83168.1"/>
    <property type="molecule type" value="Genomic_DNA"/>
</dbReference>
<dbReference type="Proteomes" id="UP000094336">
    <property type="component" value="Unassembled WGS sequence"/>
</dbReference>
<gene>
    <name evidence="1" type="ORF">BABINDRAFT_81744</name>
</gene>
<name>A0A1E3QZU6_9ASCO</name>
<protein>
    <submittedName>
        <fullName evidence="1">Uncharacterized protein</fullName>
    </submittedName>
</protein>
<accession>A0A1E3QZU6</accession>
<dbReference type="RefSeq" id="XP_018988496.1">
    <property type="nucleotide sequence ID" value="XM_019132747.1"/>
</dbReference>
<evidence type="ECO:0000313" key="2">
    <source>
        <dbReference type="Proteomes" id="UP000094336"/>
    </source>
</evidence>
<organism evidence="1 2">
    <name type="scientific">Babjeviella inositovora NRRL Y-12698</name>
    <dbReference type="NCBI Taxonomy" id="984486"/>
    <lineage>
        <taxon>Eukaryota</taxon>
        <taxon>Fungi</taxon>
        <taxon>Dikarya</taxon>
        <taxon>Ascomycota</taxon>
        <taxon>Saccharomycotina</taxon>
        <taxon>Pichiomycetes</taxon>
        <taxon>Serinales incertae sedis</taxon>
        <taxon>Babjeviella</taxon>
    </lineage>
</organism>
<sequence>MNSIFITLNRLLHTLHILYSPSNRPYSSSYFLQLIPSTVFSGLLSRVYCSSIVIRYRLLSGHIRQVPYIVAL</sequence>
<proteinExistence type="predicted"/>
<keyword evidence="2" id="KW-1185">Reference proteome</keyword>
<evidence type="ECO:0000313" key="1">
    <source>
        <dbReference type="EMBL" id="ODQ83168.1"/>
    </source>
</evidence>
<reference evidence="2" key="1">
    <citation type="submission" date="2016-05" db="EMBL/GenBank/DDBJ databases">
        <title>Comparative genomics of biotechnologically important yeasts.</title>
        <authorList>
            <consortium name="DOE Joint Genome Institute"/>
            <person name="Riley R."/>
            <person name="Haridas S."/>
            <person name="Wolfe K.H."/>
            <person name="Lopes M.R."/>
            <person name="Hittinger C.T."/>
            <person name="Goker M."/>
            <person name="Salamov A."/>
            <person name="Wisecaver J."/>
            <person name="Long T.M."/>
            <person name="Aerts A.L."/>
            <person name="Barry K."/>
            <person name="Choi C."/>
            <person name="Clum A."/>
            <person name="Coughlan A.Y."/>
            <person name="Deshpande S."/>
            <person name="Douglass A.P."/>
            <person name="Hanson S.J."/>
            <person name="Klenk H.-P."/>
            <person name="Labutti K."/>
            <person name="Lapidus A."/>
            <person name="Lindquist E."/>
            <person name="Lipzen A."/>
            <person name="Meier-Kolthoff J.P."/>
            <person name="Ohm R.A."/>
            <person name="Otillar R.P."/>
            <person name="Pangilinan J."/>
            <person name="Peng Y."/>
            <person name="Rokas A."/>
            <person name="Rosa C.A."/>
            <person name="Scheuner C."/>
            <person name="Sibirny A.A."/>
            <person name="Slot J.C."/>
            <person name="Stielow J.B."/>
            <person name="Sun H."/>
            <person name="Kurtzman C.P."/>
            <person name="Blackwell M."/>
            <person name="Grigoriev I.V."/>
            <person name="Jeffries T.W."/>
        </authorList>
    </citation>
    <scope>NUCLEOTIDE SEQUENCE [LARGE SCALE GENOMIC DNA]</scope>
    <source>
        <strain evidence="2">NRRL Y-12698</strain>
    </source>
</reference>